<accession>A0A3P6DNU1</accession>
<dbReference type="EMBL" id="LR031875">
    <property type="protein sequence ID" value="VDD33047.1"/>
    <property type="molecule type" value="Genomic_DNA"/>
</dbReference>
<organism evidence="1">
    <name type="scientific">Brassica oleracea</name>
    <name type="common">Wild cabbage</name>
    <dbReference type="NCBI Taxonomy" id="3712"/>
    <lineage>
        <taxon>Eukaryota</taxon>
        <taxon>Viridiplantae</taxon>
        <taxon>Streptophyta</taxon>
        <taxon>Embryophyta</taxon>
        <taxon>Tracheophyta</taxon>
        <taxon>Spermatophyta</taxon>
        <taxon>Magnoliopsida</taxon>
        <taxon>eudicotyledons</taxon>
        <taxon>Gunneridae</taxon>
        <taxon>Pentapetalae</taxon>
        <taxon>rosids</taxon>
        <taxon>malvids</taxon>
        <taxon>Brassicales</taxon>
        <taxon>Brassicaceae</taxon>
        <taxon>Brassiceae</taxon>
        <taxon>Brassica</taxon>
    </lineage>
</organism>
<dbReference type="AlphaFoldDB" id="A0A3P6DNU1"/>
<sequence>MILTEEALRIDIRAPPDILPTILFFHDVIESWRLWLFILGAGPDRRWYWLHSKRSKKKK</sequence>
<gene>
    <name evidence="1" type="ORF">BOLC9T58370H</name>
</gene>
<protein>
    <submittedName>
        <fullName evidence="1">Uncharacterized protein</fullName>
    </submittedName>
</protein>
<proteinExistence type="predicted"/>
<reference evidence="1" key="1">
    <citation type="submission" date="2018-11" db="EMBL/GenBank/DDBJ databases">
        <authorList>
            <consortium name="Genoscope - CEA"/>
            <person name="William W."/>
        </authorList>
    </citation>
    <scope>NUCLEOTIDE SEQUENCE</scope>
</reference>
<evidence type="ECO:0000313" key="1">
    <source>
        <dbReference type="EMBL" id="VDD33047.1"/>
    </source>
</evidence>
<name>A0A3P6DNU1_BRAOL</name>